<protein>
    <submittedName>
        <fullName evidence="2">Uncharacterized protein</fullName>
    </submittedName>
</protein>
<dbReference type="InterPro" id="IPR013785">
    <property type="entry name" value="Aldolase_TIM"/>
</dbReference>
<comment type="caution">
    <text evidence="2">The sequence shown here is derived from an EMBL/GenBank/DDBJ whole genome shotgun (WGS) entry which is preliminary data.</text>
</comment>
<name>A0A0F8Z4T8_9ZZZZ</name>
<sequence length="273" mass="30002">TLGRGNASPDRLPRLLDWYRDLDSRGLQHANLHLMEIESEQIRKEWALSEEENAAALIACADLQTDLAQLRFQPITDMVQLLLGDDAGTSCIWNACDPMTTRAVHGVNGQGDRVNCSRTNKAGVDMQKADQELLVRPLALFHVAQEHGGCQDCRFWYACKGSCPGESMRGDWRLKTEHCGTLQRVFGALETRLASLGFRPVSLDENRRKVVETRLLESFAQGKPLRVHDALNGSAPPAAAKHGDTDHGDSDHGDHGDVVRPVLTHGDHADAGS</sequence>
<reference evidence="2" key="1">
    <citation type="journal article" date="2015" name="Nature">
        <title>Complex archaea that bridge the gap between prokaryotes and eukaryotes.</title>
        <authorList>
            <person name="Spang A."/>
            <person name="Saw J.H."/>
            <person name="Jorgensen S.L."/>
            <person name="Zaremba-Niedzwiedzka K."/>
            <person name="Martijn J."/>
            <person name="Lind A.E."/>
            <person name="van Eijk R."/>
            <person name="Schleper C."/>
            <person name="Guy L."/>
            <person name="Ettema T.J."/>
        </authorList>
    </citation>
    <scope>NUCLEOTIDE SEQUENCE</scope>
</reference>
<gene>
    <name evidence="2" type="ORF">LCGC14_3078030</name>
</gene>
<dbReference type="EMBL" id="LAZR01065659">
    <property type="protein sequence ID" value="KKK55096.1"/>
    <property type="molecule type" value="Genomic_DNA"/>
</dbReference>
<evidence type="ECO:0000313" key="2">
    <source>
        <dbReference type="EMBL" id="KKK55096.1"/>
    </source>
</evidence>
<feature type="compositionally biased region" description="Basic and acidic residues" evidence="1">
    <location>
        <begin position="241"/>
        <end position="258"/>
    </location>
</feature>
<feature type="region of interest" description="Disordered" evidence="1">
    <location>
        <begin position="227"/>
        <end position="273"/>
    </location>
</feature>
<dbReference type="Gene3D" id="3.20.20.70">
    <property type="entry name" value="Aldolase class I"/>
    <property type="match status" value="1"/>
</dbReference>
<proteinExistence type="predicted"/>
<evidence type="ECO:0000256" key="1">
    <source>
        <dbReference type="SAM" id="MobiDB-lite"/>
    </source>
</evidence>
<feature type="non-terminal residue" evidence="2">
    <location>
        <position position="1"/>
    </location>
</feature>
<accession>A0A0F8Z4T8</accession>
<organism evidence="2">
    <name type="scientific">marine sediment metagenome</name>
    <dbReference type="NCBI Taxonomy" id="412755"/>
    <lineage>
        <taxon>unclassified sequences</taxon>
        <taxon>metagenomes</taxon>
        <taxon>ecological metagenomes</taxon>
    </lineage>
</organism>
<dbReference type="AlphaFoldDB" id="A0A0F8Z4T8"/>